<keyword evidence="1" id="KW-1133">Transmembrane helix</keyword>
<evidence type="ECO:0000259" key="2">
    <source>
        <dbReference type="Pfam" id="PF07331"/>
    </source>
</evidence>
<reference evidence="3 4" key="1">
    <citation type="journal article" date="1992" name="Lakartidningen">
        <title>[Penicillin V and not amoxicillin is the first choice preparation in acute otitis].</title>
        <authorList>
            <person name="Kamme C."/>
            <person name="Lundgren K."/>
            <person name="Prellner K."/>
        </authorList>
    </citation>
    <scope>NUCLEOTIDE SEQUENCE [LARGE SCALE GENOMIC DNA]</scope>
    <source>
        <strain evidence="3 4">W1</strain>
    </source>
</reference>
<proteinExistence type="predicted"/>
<sequence length="169" mass="19825">MFLPYKIKNYAGEYKVKEDIILKKLTIFLGTIFLLVSILGIYLSLKLPNFNNAVMFSMKPSFYPMIIFSLLFLSCITLIIKNLFANISEESKSRLINKDMRIMFGLYFLYILMLPFLQFIISTIIFFMLSTFYLMKDRTKYNSIILSIVNIICTAALYFLFVKLFNVPL</sequence>
<dbReference type="InterPro" id="IPR009936">
    <property type="entry name" value="DUF1468"/>
</dbReference>
<organism evidence="3 4">
    <name type="scientific">Brachyspira aalborgi</name>
    <dbReference type="NCBI Taxonomy" id="29522"/>
    <lineage>
        <taxon>Bacteria</taxon>
        <taxon>Pseudomonadati</taxon>
        <taxon>Spirochaetota</taxon>
        <taxon>Spirochaetia</taxon>
        <taxon>Brachyspirales</taxon>
        <taxon>Brachyspiraceae</taxon>
        <taxon>Brachyspira</taxon>
    </lineage>
</organism>
<evidence type="ECO:0000256" key="1">
    <source>
        <dbReference type="SAM" id="Phobius"/>
    </source>
</evidence>
<feature type="transmembrane region" description="Helical" evidence="1">
    <location>
        <begin position="21"/>
        <end position="42"/>
    </location>
</feature>
<comment type="caution">
    <text evidence="3">The sequence shown here is derived from an EMBL/GenBank/DDBJ whole genome shotgun (WGS) entry which is preliminary data.</text>
</comment>
<keyword evidence="1" id="KW-0812">Transmembrane</keyword>
<gene>
    <name evidence="3" type="ORF">EPJ80_03850</name>
</gene>
<keyword evidence="1" id="KW-0472">Membrane</keyword>
<feature type="domain" description="DUF1468" evidence="2">
    <location>
        <begin position="29"/>
        <end position="169"/>
    </location>
</feature>
<name>A0A5C8CGY9_9SPIR</name>
<dbReference type="Proteomes" id="UP000325116">
    <property type="component" value="Unassembled WGS sequence"/>
</dbReference>
<dbReference type="Pfam" id="PF07331">
    <property type="entry name" value="TctB"/>
    <property type="match status" value="1"/>
</dbReference>
<evidence type="ECO:0000313" key="3">
    <source>
        <dbReference type="EMBL" id="TXJ12744.1"/>
    </source>
</evidence>
<feature type="transmembrane region" description="Helical" evidence="1">
    <location>
        <begin position="104"/>
        <end position="129"/>
    </location>
</feature>
<feature type="transmembrane region" description="Helical" evidence="1">
    <location>
        <begin position="62"/>
        <end position="84"/>
    </location>
</feature>
<dbReference type="EMBL" id="SAXT01000003">
    <property type="protein sequence ID" value="TXJ12744.1"/>
    <property type="molecule type" value="Genomic_DNA"/>
</dbReference>
<protein>
    <submittedName>
        <fullName evidence="3">Tripartite tricarboxylate transporter TctB family protein</fullName>
    </submittedName>
</protein>
<dbReference type="AlphaFoldDB" id="A0A5C8CGY9"/>
<feature type="transmembrane region" description="Helical" evidence="1">
    <location>
        <begin position="141"/>
        <end position="161"/>
    </location>
</feature>
<evidence type="ECO:0000313" key="4">
    <source>
        <dbReference type="Proteomes" id="UP000325116"/>
    </source>
</evidence>
<accession>A0A5C8CGY9</accession>